<dbReference type="AlphaFoldDB" id="A0A8K0KHM2"/>
<feature type="domain" description="Mos1 transposase HTH" evidence="1">
    <location>
        <begin position="13"/>
        <end position="58"/>
    </location>
</feature>
<evidence type="ECO:0000313" key="2">
    <source>
        <dbReference type="EMBL" id="KAG8235389.1"/>
    </source>
</evidence>
<dbReference type="InterPro" id="IPR001888">
    <property type="entry name" value="Transposase_1"/>
</dbReference>
<gene>
    <name evidence="2" type="ORF">J437_LFUL009248</name>
</gene>
<dbReference type="Pfam" id="PF17906">
    <property type="entry name" value="HTH_48"/>
    <property type="match status" value="1"/>
</dbReference>
<evidence type="ECO:0000259" key="1">
    <source>
        <dbReference type="Pfam" id="PF17906"/>
    </source>
</evidence>
<dbReference type="PANTHER" id="PTHR46060">
    <property type="entry name" value="MARINER MOS1 TRANSPOSASE-LIKE PROTEIN"/>
    <property type="match status" value="1"/>
</dbReference>
<dbReference type="Proteomes" id="UP000792457">
    <property type="component" value="Unassembled WGS sequence"/>
</dbReference>
<dbReference type="Gene3D" id="1.10.10.1450">
    <property type="match status" value="1"/>
</dbReference>
<dbReference type="EMBL" id="KZ308905">
    <property type="protein sequence ID" value="KAG8235389.1"/>
    <property type="molecule type" value="Genomic_DNA"/>
</dbReference>
<reference evidence="2" key="1">
    <citation type="submission" date="2013-04" db="EMBL/GenBank/DDBJ databases">
        <authorList>
            <person name="Qu J."/>
            <person name="Murali S.C."/>
            <person name="Bandaranaike D."/>
            <person name="Bellair M."/>
            <person name="Blankenburg K."/>
            <person name="Chao H."/>
            <person name="Dinh H."/>
            <person name="Doddapaneni H."/>
            <person name="Downs B."/>
            <person name="Dugan-Rocha S."/>
            <person name="Elkadiri S."/>
            <person name="Gnanaolivu R.D."/>
            <person name="Hernandez B."/>
            <person name="Javaid M."/>
            <person name="Jayaseelan J.C."/>
            <person name="Lee S."/>
            <person name="Li M."/>
            <person name="Ming W."/>
            <person name="Munidasa M."/>
            <person name="Muniz J."/>
            <person name="Nguyen L."/>
            <person name="Ongeri F."/>
            <person name="Osuji N."/>
            <person name="Pu L.-L."/>
            <person name="Puazo M."/>
            <person name="Qu C."/>
            <person name="Quiroz J."/>
            <person name="Raj R."/>
            <person name="Weissenberger G."/>
            <person name="Xin Y."/>
            <person name="Zou X."/>
            <person name="Han Y."/>
            <person name="Richards S."/>
            <person name="Worley K."/>
            <person name="Muzny D."/>
            <person name="Gibbs R."/>
        </authorList>
    </citation>
    <scope>NUCLEOTIDE SEQUENCE</scope>
    <source>
        <strain evidence="2">Sampled in the wild</strain>
    </source>
</reference>
<dbReference type="InterPro" id="IPR041426">
    <property type="entry name" value="Mos1_HTH"/>
</dbReference>
<dbReference type="PANTHER" id="PTHR46060:SF1">
    <property type="entry name" value="MARINER MOS1 TRANSPOSASE-LIKE PROTEIN"/>
    <property type="match status" value="1"/>
</dbReference>
<accession>A0A8K0KHM2</accession>
<name>A0A8K0KHM2_LADFU</name>
<reference evidence="2" key="2">
    <citation type="submission" date="2017-10" db="EMBL/GenBank/DDBJ databases">
        <title>Ladona fulva Genome sequencing and assembly.</title>
        <authorList>
            <person name="Murali S."/>
            <person name="Richards S."/>
            <person name="Bandaranaike D."/>
            <person name="Bellair M."/>
            <person name="Blankenburg K."/>
            <person name="Chao H."/>
            <person name="Dinh H."/>
            <person name="Doddapaneni H."/>
            <person name="Dugan-Rocha S."/>
            <person name="Elkadiri S."/>
            <person name="Gnanaolivu R."/>
            <person name="Hernandez B."/>
            <person name="Skinner E."/>
            <person name="Javaid M."/>
            <person name="Lee S."/>
            <person name="Li M."/>
            <person name="Ming W."/>
            <person name="Munidasa M."/>
            <person name="Muniz J."/>
            <person name="Nguyen L."/>
            <person name="Hughes D."/>
            <person name="Osuji N."/>
            <person name="Pu L.-L."/>
            <person name="Puazo M."/>
            <person name="Qu C."/>
            <person name="Quiroz J."/>
            <person name="Raj R."/>
            <person name="Weissenberger G."/>
            <person name="Xin Y."/>
            <person name="Zou X."/>
            <person name="Han Y."/>
            <person name="Worley K."/>
            <person name="Muzny D."/>
            <person name="Gibbs R."/>
        </authorList>
    </citation>
    <scope>NUCLEOTIDE SEQUENCE</scope>
    <source>
        <strain evidence="2">Sampled in the wild</strain>
    </source>
</reference>
<proteinExistence type="predicted"/>
<dbReference type="GO" id="GO:0003676">
    <property type="term" value="F:nucleic acid binding"/>
    <property type="evidence" value="ECO:0007669"/>
    <property type="project" value="InterPro"/>
</dbReference>
<protein>
    <recommendedName>
        <fullName evidence="1">Mos1 transposase HTH domain-containing protein</fullName>
    </recommendedName>
</protein>
<dbReference type="InterPro" id="IPR052709">
    <property type="entry name" value="Transposase-MT_Hybrid"/>
</dbReference>
<dbReference type="OrthoDB" id="8189826at2759"/>
<sequence>MFKTINSPAACEVRSVIRFLSARNLSAAEIHRQICEVYGDTVMSESKVHKWVREFKDGHDNVHDEDRSGRPSLITDNLFASVEARIRENRRFTITGLSNEFPEVSRSVLYKIVSEHLQFRKLCSRWVPKLLTEDHKNQRFECVTKFLTRYHEEGDGFWSQIITGDETWVSHIMPESKQQSMELRHTHSLVKVKAKQTLSQRKIMASVFWDRHGVLLVDFMQRGTTINAEAYCQTLRKLRRAIQNKRRGMLTKGIVLLHDNARHHTAGQTRNLLDSFGWEVLDHPPYSPDLAPSDYHLFLHLKQHLSGKRYNDDDDVKTAVNSCLSEQAASLYEEGILKLVERYDKCLNKLGNYVKK</sequence>
<dbReference type="InterPro" id="IPR036397">
    <property type="entry name" value="RNaseH_sf"/>
</dbReference>
<organism evidence="2 3">
    <name type="scientific">Ladona fulva</name>
    <name type="common">Scarce chaser dragonfly</name>
    <name type="synonym">Libellula fulva</name>
    <dbReference type="NCBI Taxonomy" id="123851"/>
    <lineage>
        <taxon>Eukaryota</taxon>
        <taxon>Metazoa</taxon>
        <taxon>Ecdysozoa</taxon>
        <taxon>Arthropoda</taxon>
        <taxon>Hexapoda</taxon>
        <taxon>Insecta</taxon>
        <taxon>Pterygota</taxon>
        <taxon>Palaeoptera</taxon>
        <taxon>Odonata</taxon>
        <taxon>Epiprocta</taxon>
        <taxon>Anisoptera</taxon>
        <taxon>Libelluloidea</taxon>
        <taxon>Libellulidae</taxon>
        <taxon>Ladona</taxon>
    </lineage>
</organism>
<keyword evidence="3" id="KW-1185">Reference proteome</keyword>
<dbReference type="Pfam" id="PF01359">
    <property type="entry name" value="Transposase_1"/>
    <property type="match status" value="1"/>
</dbReference>
<evidence type="ECO:0000313" key="3">
    <source>
        <dbReference type="Proteomes" id="UP000792457"/>
    </source>
</evidence>
<comment type="caution">
    <text evidence="2">The sequence shown here is derived from an EMBL/GenBank/DDBJ whole genome shotgun (WGS) entry which is preliminary data.</text>
</comment>
<dbReference type="Gene3D" id="3.30.420.10">
    <property type="entry name" value="Ribonuclease H-like superfamily/Ribonuclease H"/>
    <property type="match status" value="1"/>
</dbReference>